<evidence type="ECO:0000256" key="10">
    <source>
        <dbReference type="SAM" id="Phobius"/>
    </source>
</evidence>
<evidence type="ECO:0000256" key="3">
    <source>
        <dbReference type="ARBA" id="ARBA00012438"/>
    </source>
</evidence>
<protein>
    <recommendedName>
        <fullName evidence="3">histidine kinase</fullName>
        <ecNumber evidence="3">2.7.13.3</ecNumber>
    </recommendedName>
</protein>
<evidence type="ECO:0000256" key="6">
    <source>
        <dbReference type="ARBA" id="ARBA00022692"/>
    </source>
</evidence>
<name>A0ABT7QW94_9BACT</name>
<dbReference type="InterPro" id="IPR050351">
    <property type="entry name" value="BphY/WalK/GraS-like"/>
</dbReference>
<keyword evidence="4" id="KW-1003">Cell membrane</keyword>
<dbReference type="SMART" id="SM00387">
    <property type="entry name" value="HATPase_c"/>
    <property type="match status" value="1"/>
</dbReference>
<dbReference type="SUPFAM" id="SSF55874">
    <property type="entry name" value="ATPase domain of HSP90 chaperone/DNA topoisomerase II/histidine kinase"/>
    <property type="match status" value="1"/>
</dbReference>
<dbReference type="Gene3D" id="1.10.287.130">
    <property type="match status" value="1"/>
</dbReference>
<feature type="domain" description="Histidine kinase" evidence="11">
    <location>
        <begin position="328"/>
        <end position="531"/>
    </location>
</feature>
<accession>A0ABT7QW94</accession>
<keyword evidence="13" id="KW-1185">Reference proteome</keyword>
<dbReference type="InterPro" id="IPR033480">
    <property type="entry name" value="sCache_2"/>
</dbReference>
<keyword evidence="5" id="KW-0808">Transferase</keyword>
<evidence type="ECO:0000256" key="9">
    <source>
        <dbReference type="ARBA" id="ARBA00023136"/>
    </source>
</evidence>
<gene>
    <name evidence="12" type="ORF">PGH07_00170</name>
</gene>
<dbReference type="Pfam" id="PF08269">
    <property type="entry name" value="dCache_2"/>
    <property type="match status" value="1"/>
</dbReference>
<sequence length="538" mass="63731">MKKYIKNFSLNSINRFGNIVLFIFAMIFTLLVIYQEYRNFEVESAELRKSYFEAQKLKAKDETLRVLDYLYYFTDSMKDQMSEEKLKESIIRSIEKLFDRKNGSSYIFIYTTEGINVSDPNKPYNRGKNMMGFQDLNGKYVIKELIEKAKNGGGYVEYLWDNPLSRKPSAKISYAVVFKKWNWMIGTGIYLDEIEQIIKENKQRYEDKLFIYILEILTLSFILFFIATFVIRFINNMIKNEMVTLRNFFQKAVTENIIIDKEEIRIGEFQVLVDYVNEMVRAIHQRNDELKELNLSLEEKVLSKTAKLQKQMQYNEQLVISQDRFIKRSIHEINTPLAVIMTHIDIYKMKYGDNKYLSKIEAASKMISTIYDDLSYIVKKDRLVYEKEWIDIKEYLLSRIEFFEEIAEGNAHKIVPKLEECGKLWINDLELQRIIDNNLSNAIKYAKRDTDITVELDREEESVVMRFITYSKKIADTQKIFEAFHREDDMKQGFGLGLEIVGEICQKENIEIEVESNEKLTIFSYRFKKGKTDESTVA</sequence>
<dbReference type="PANTHER" id="PTHR45453:SF2">
    <property type="entry name" value="HISTIDINE KINASE"/>
    <property type="match status" value="1"/>
</dbReference>
<evidence type="ECO:0000313" key="12">
    <source>
        <dbReference type="EMBL" id="MDM5270591.1"/>
    </source>
</evidence>
<organism evidence="12 13">
    <name type="scientific">Sulfurovum zhangzhouensis</name>
    <dbReference type="NCBI Taxonomy" id="3019067"/>
    <lineage>
        <taxon>Bacteria</taxon>
        <taxon>Pseudomonadati</taxon>
        <taxon>Campylobacterota</taxon>
        <taxon>Epsilonproteobacteria</taxon>
        <taxon>Campylobacterales</taxon>
        <taxon>Sulfurovaceae</taxon>
        <taxon>Sulfurovum</taxon>
    </lineage>
</organism>
<dbReference type="Gene3D" id="3.30.565.10">
    <property type="entry name" value="Histidine kinase-like ATPase, C-terminal domain"/>
    <property type="match status" value="1"/>
</dbReference>
<feature type="transmembrane region" description="Helical" evidence="10">
    <location>
        <begin position="209"/>
        <end position="234"/>
    </location>
</feature>
<dbReference type="EC" id="2.7.13.3" evidence="3"/>
<dbReference type="SMART" id="SM00388">
    <property type="entry name" value="HisKA"/>
    <property type="match status" value="1"/>
</dbReference>
<evidence type="ECO:0000313" key="13">
    <source>
        <dbReference type="Proteomes" id="UP001169069"/>
    </source>
</evidence>
<dbReference type="SMART" id="SM01049">
    <property type="entry name" value="Cache_2"/>
    <property type="match status" value="1"/>
</dbReference>
<dbReference type="EMBL" id="JAQIBD010000001">
    <property type="protein sequence ID" value="MDM5270591.1"/>
    <property type="molecule type" value="Genomic_DNA"/>
</dbReference>
<comment type="subcellular location">
    <subcellularLocation>
        <location evidence="2">Cell membrane</location>
        <topology evidence="2">Multi-pass membrane protein</topology>
    </subcellularLocation>
</comment>
<reference evidence="12" key="1">
    <citation type="submission" date="2023-01" db="EMBL/GenBank/DDBJ databases">
        <title>Sulfurovum sp. zt1-1 genome assembly.</title>
        <authorList>
            <person name="Wang J."/>
        </authorList>
    </citation>
    <scope>NUCLEOTIDE SEQUENCE</scope>
    <source>
        <strain evidence="12">Zt1-1</strain>
    </source>
</reference>
<dbReference type="InterPro" id="IPR004010">
    <property type="entry name" value="Double_Cache_2"/>
</dbReference>
<evidence type="ECO:0000256" key="2">
    <source>
        <dbReference type="ARBA" id="ARBA00004651"/>
    </source>
</evidence>
<evidence type="ECO:0000256" key="5">
    <source>
        <dbReference type="ARBA" id="ARBA00022679"/>
    </source>
</evidence>
<keyword evidence="8 10" id="KW-1133">Transmembrane helix</keyword>
<dbReference type="InterPro" id="IPR036890">
    <property type="entry name" value="HATPase_C_sf"/>
</dbReference>
<dbReference type="SUPFAM" id="SSF47384">
    <property type="entry name" value="Homodimeric domain of signal transducing histidine kinase"/>
    <property type="match status" value="1"/>
</dbReference>
<comment type="caution">
    <text evidence="12">The sequence shown here is derived from an EMBL/GenBank/DDBJ whole genome shotgun (WGS) entry which is preliminary data.</text>
</comment>
<dbReference type="CDD" id="cd00082">
    <property type="entry name" value="HisKA"/>
    <property type="match status" value="1"/>
</dbReference>
<feature type="transmembrane region" description="Helical" evidence="10">
    <location>
        <begin position="16"/>
        <end position="34"/>
    </location>
</feature>
<dbReference type="Pfam" id="PF02518">
    <property type="entry name" value="HATPase_c"/>
    <property type="match status" value="1"/>
</dbReference>
<dbReference type="Proteomes" id="UP001169069">
    <property type="component" value="Unassembled WGS sequence"/>
</dbReference>
<dbReference type="InterPro" id="IPR003661">
    <property type="entry name" value="HisK_dim/P_dom"/>
</dbReference>
<dbReference type="PANTHER" id="PTHR45453">
    <property type="entry name" value="PHOSPHATE REGULON SENSOR PROTEIN PHOR"/>
    <property type="match status" value="1"/>
</dbReference>
<comment type="catalytic activity">
    <reaction evidence="1">
        <text>ATP + protein L-histidine = ADP + protein N-phospho-L-histidine.</text>
        <dbReference type="EC" id="2.7.13.3"/>
    </reaction>
</comment>
<dbReference type="RefSeq" id="WP_289411869.1">
    <property type="nucleotide sequence ID" value="NZ_JAQIBD010000001.1"/>
</dbReference>
<keyword evidence="7" id="KW-0418">Kinase</keyword>
<dbReference type="Gene3D" id="3.30.450.20">
    <property type="entry name" value="PAS domain"/>
    <property type="match status" value="1"/>
</dbReference>
<evidence type="ECO:0000259" key="11">
    <source>
        <dbReference type="PROSITE" id="PS50109"/>
    </source>
</evidence>
<keyword evidence="6 10" id="KW-0812">Transmembrane</keyword>
<evidence type="ECO:0000256" key="8">
    <source>
        <dbReference type="ARBA" id="ARBA00022989"/>
    </source>
</evidence>
<evidence type="ECO:0000256" key="4">
    <source>
        <dbReference type="ARBA" id="ARBA00022475"/>
    </source>
</evidence>
<dbReference type="InterPro" id="IPR005467">
    <property type="entry name" value="His_kinase_dom"/>
</dbReference>
<dbReference type="InterPro" id="IPR003594">
    <property type="entry name" value="HATPase_dom"/>
</dbReference>
<evidence type="ECO:0000256" key="1">
    <source>
        <dbReference type="ARBA" id="ARBA00000085"/>
    </source>
</evidence>
<keyword evidence="9 10" id="KW-0472">Membrane</keyword>
<dbReference type="PROSITE" id="PS50109">
    <property type="entry name" value="HIS_KIN"/>
    <property type="match status" value="1"/>
</dbReference>
<dbReference type="InterPro" id="IPR036097">
    <property type="entry name" value="HisK_dim/P_sf"/>
</dbReference>
<evidence type="ECO:0000256" key="7">
    <source>
        <dbReference type="ARBA" id="ARBA00022777"/>
    </source>
</evidence>
<proteinExistence type="predicted"/>